<gene>
    <name evidence="2" type="ORF">OUZ56_027639</name>
</gene>
<dbReference type="EMBL" id="JAOYFB010000040">
    <property type="protein sequence ID" value="KAK4035552.1"/>
    <property type="molecule type" value="Genomic_DNA"/>
</dbReference>
<evidence type="ECO:0000313" key="2">
    <source>
        <dbReference type="EMBL" id="KAK4035552.1"/>
    </source>
</evidence>
<comment type="caution">
    <text evidence="2">The sequence shown here is derived from an EMBL/GenBank/DDBJ whole genome shotgun (WGS) entry which is preliminary data.</text>
</comment>
<feature type="compositionally biased region" description="Basic and acidic residues" evidence="1">
    <location>
        <begin position="124"/>
        <end position="140"/>
    </location>
</feature>
<name>A0ABR0B252_9CRUS</name>
<evidence type="ECO:0000256" key="1">
    <source>
        <dbReference type="SAM" id="MobiDB-lite"/>
    </source>
</evidence>
<organism evidence="2 3">
    <name type="scientific">Daphnia magna</name>
    <dbReference type="NCBI Taxonomy" id="35525"/>
    <lineage>
        <taxon>Eukaryota</taxon>
        <taxon>Metazoa</taxon>
        <taxon>Ecdysozoa</taxon>
        <taxon>Arthropoda</taxon>
        <taxon>Crustacea</taxon>
        <taxon>Branchiopoda</taxon>
        <taxon>Diplostraca</taxon>
        <taxon>Cladocera</taxon>
        <taxon>Anomopoda</taxon>
        <taxon>Daphniidae</taxon>
        <taxon>Daphnia</taxon>
    </lineage>
</organism>
<accession>A0ABR0B252</accession>
<evidence type="ECO:0000313" key="3">
    <source>
        <dbReference type="Proteomes" id="UP001234178"/>
    </source>
</evidence>
<keyword evidence="3" id="KW-1185">Reference proteome</keyword>
<feature type="compositionally biased region" description="Basic and acidic residues" evidence="1">
    <location>
        <begin position="158"/>
        <end position="167"/>
    </location>
</feature>
<reference evidence="2 3" key="1">
    <citation type="journal article" date="2023" name="Nucleic Acids Res.">
        <title>The hologenome of Daphnia magna reveals possible DNA methylation and microbiome-mediated evolution of the host genome.</title>
        <authorList>
            <person name="Chaturvedi A."/>
            <person name="Li X."/>
            <person name="Dhandapani V."/>
            <person name="Marshall H."/>
            <person name="Kissane S."/>
            <person name="Cuenca-Cambronero M."/>
            <person name="Asole G."/>
            <person name="Calvet F."/>
            <person name="Ruiz-Romero M."/>
            <person name="Marangio P."/>
            <person name="Guigo R."/>
            <person name="Rago D."/>
            <person name="Mirbahai L."/>
            <person name="Eastwood N."/>
            <person name="Colbourne J.K."/>
            <person name="Zhou J."/>
            <person name="Mallon E."/>
            <person name="Orsini L."/>
        </authorList>
    </citation>
    <scope>NUCLEOTIDE SEQUENCE [LARGE SCALE GENOMIC DNA]</scope>
    <source>
        <strain evidence="2">LRV0_1</strain>
    </source>
</reference>
<proteinExistence type="predicted"/>
<feature type="region of interest" description="Disordered" evidence="1">
    <location>
        <begin position="124"/>
        <end position="167"/>
    </location>
</feature>
<dbReference type="Proteomes" id="UP001234178">
    <property type="component" value="Unassembled WGS sequence"/>
</dbReference>
<sequence length="199" mass="22942">MSLKTTKKKGGRVMNHRVPIISANNLNREVVVSFSRIYFSRICLDTRWKGKKKKKKKKIDVECWISQETSRVTGSRCHFSRFIAAVALQPSSCSRRRRRSHAANMALSNIFGTFGEKKMGLEEKERGKERQTHLTDEIKHIHSRSPSVRSNNNNNNKKQKESKPRDHSTCVEAHDLCIYLNIIIIDTRSINGGPRARRI</sequence>
<protein>
    <submittedName>
        <fullName evidence="2">Uncharacterized protein</fullName>
    </submittedName>
</protein>